<proteinExistence type="inferred from homology"/>
<keyword evidence="2" id="KW-1277">Toxin-antitoxin system</keyword>
<keyword evidence="7" id="KW-1185">Reference proteome</keyword>
<evidence type="ECO:0000256" key="4">
    <source>
        <dbReference type="SAM" id="Phobius"/>
    </source>
</evidence>
<reference evidence="6 7" key="1">
    <citation type="submission" date="2020-02" db="EMBL/GenBank/DDBJ databases">
        <title>Genome sequencing for Kineobactrum sp. M2.</title>
        <authorList>
            <person name="Park S.-J."/>
        </authorList>
    </citation>
    <scope>NUCLEOTIDE SEQUENCE [LARGE SCALE GENOMIC DNA]</scope>
    <source>
        <strain evidence="6 7">M2</strain>
    </source>
</reference>
<name>A0A6C0U2T5_9GAMM</name>
<keyword evidence="4" id="KW-1133">Transmembrane helix</keyword>
<dbReference type="InterPro" id="IPR005031">
    <property type="entry name" value="COQ10_START"/>
</dbReference>
<dbReference type="PANTHER" id="PTHR33824">
    <property type="entry name" value="POLYKETIDE CYCLASE/DEHYDRASE AND LIPID TRANSPORT SUPERFAMILY PROTEIN"/>
    <property type="match status" value="1"/>
</dbReference>
<evidence type="ECO:0000259" key="5">
    <source>
        <dbReference type="Pfam" id="PF03364"/>
    </source>
</evidence>
<dbReference type="SUPFAM" id="SSF55961">
    <property type="entry name" value="Bet v1-like"/>
    <property type="match status" value="1"/>
</dbReference>
<dbReference type="PANTHER" id="PTHR33824:SF7">
    <property type="entry name" value="POLYKETIDE CYCLASE_DEHYDRASE AND LIPID TRANSPORT SUPERFAMILY PROTEIN"/>
    <property type="match status" value="1"/>
</dbReference>
<evidence type="ECO:0000256" key="3">
    <source>
        <dbReference type="SAM" id="MobiDB-lite"/>
    </source>
</evidence>
<dbReference type="InterPro" id="IPR023393">
    <property type="entry name" value="START-like_dom_sf"/>
</dbReference>
<feature type="region of interest" description="Disordered" evidence="3">
    <location>
        <begin position="197"/>
        <end position="216"/>
    </location>
</feature>
<dbReference type="AlphaFoldDB" id="A0A6C0U2T5"/>
<feature type="domain" description="Coenzyme Q-binding protein COQ10 START" evidence="5">
    <location>
        <begin position="63"/>
        <end position="184"/>
    </location>
</feature>
<evidence type="ECO:0000313" key="6">
    <source>
        <dbReference type="EMBL" id="QIB66482.1"/>
    </source>
</evidence>
<evidence type="ECO:0000313" key="7">
    <source>
        <dbReference type="Proteomes" id="UP000477680"/>
    </source>
</evidence>
<dbReference type="KEGG" id="kim:G3T16_14820"/>
<dbReference type="InterPro" id="IPR047137">
    <property type="entry name" value="ORF3"/>
</dbReference>
<dbReference type="Pfam" id="PF03364">
    <property type="entry name" value="Polyketide_cyc"/>
    <property type="match status" value="1"/>
</dbReference>
<dbReference type="Proteomes" id="UP000477680">
    <property type="component" value="Chromosome"/>
</dbReference>
<keyword evidence="4" id="KW-0472">Membrane</keyword>
<accession>A0A6C0U2T5</accession>
<comment type="similarity">
    <text evidence="1">Belongs to the ribosome association toxin RatA family.</text>
</comment>
<protein>
    <submittedName>
        <fullName evidence="6">SRPBCC family protein</fullName>
    </submittedName>
</protein>
<sequence>MLDLHKHHRHHLDRRQGGFAGAILLGAVAAGVVAYYASKRGPKRLPLIGARHRKVHLEGSVNIERSAEDIYNYWRNFSQLPKVMTFIDRVEDRGAGLSHWVAKGPLGHSIEWDSEVVDDIPNQRLSWHSLQGSDLQTWGDIQFREGPHGRGTDVVVHLNFEPPGKIAGAAVAHFLGGLEKAMLNQNLRNLKAYMETGDVPTNRNQGDGAQDHRQPA</sequence>
<feature type="transmembrane region" description="Helical" evidence="4">
    <location>
        <begin position="20"/>
        <end position="37"/>
    </location>
</feature>
<dbReference type="CDD" id="cd07817">
    <property type="entry name" value="SRPBCC_8"/>
    <property type="match status" value="1"/>
</dbReference>
<dbReference type="Gene3D" id="3.30.530.20">
    <property type="match status" value="1"/>
</dbReference>
<organism evidence="6 7">
    <name type="scientific">Kineobactrum salinum</name>
    <dbReference type="NCBI Taxonomy" id="2708301"/>
    <lineage>
        <taxon>Bacteria</taxon>
        <taxon>Pseudomonadati</taxon>
        <taxon>Pseudomonadota</taxon>
        <taxon>Gammaproteobacteria</taxon>
        <taxon>Cellvibrionales</taxon>
        <taxon>Halieaceae</taxon>
        <taxon>Kineobactrum</taxon>
    </lineage>
</organism>
<gene>
    <name evidence="6" type="ORF">G3T16_14820</name>
</gene>
<dbReference type="RefSeq" id="WP_163495916.1">
    <property type="nucleotide sequence ID" value="NZ_CP048711.1"/>
</dbReference>
<evidence type="ECO:0000256" key="1">
    <source>
        <dbReference type="ARBA" id="ARBA00008918"/>
    </source>
</evidence>
<dbReference type="EMBL" id="CP048711">
    <property type="protein sequence ID" value="QIB66482.1"/>
    <property type="molecule type" value="Genomic_DNA"/>
</dbReference>
<keyword evidence="4" id="KW-0812">Transmembrane</keyword>
<evidence type="ECO:0000256" key="2">
    <source>
        <dbReference type="ARBA" id="ARBA00022649"/>
    </source>
</evidence>